<dbReference type="GO" id="GO:0004252">
    <property type="term" value="F:serine-type endopeptidase activity"/>
    <property type="evidence" value="ECO:0007669"/>
    <property type="project" value="InterPro"/>
</dbReference>
<organism evidence="3 4">
    <name type="scientific">Campylobacter hyointestinalis subsp. hyointestinalis</name>
    <dbReference type="NCBI Taxonomy" id="91352"/>
    <lineage>
        <taxon>Bacteria</taxon>
        <taxon>Pseudomonadati</taxon>
        <taxon>Campylobacterota</taxon>
        <taxon>Epsilonproteobacteria</taxon>
        <taxon>Campylobacterales</taxon>
        <taxon>Campylobacteraceae</taxon>
        <taxon>Campylobacter</taxon>
    </lineage>
</organism>
<name>A0A0S4SV29_CAMHY</name>
<dbReference type="RefSeq" id="WP_059435505.1">
    <property type="nucleotide sequence ID" value="NZ_FAVB01000007.1"/>
</dbReference>
<dbReference type="GO" id="GO:0006465">
    <property type="term" value="P:signal peptide processing"/>
    <property type="evidence" value="ECO:0007669"/>
    <property type="project" value="InterPro"/>
</dbReference>
<dbReference type="Gene3D" id="2.10.109.10">
    <property type="entry name" value="Umud Fragment, subunit A"/>
    <property type="match status" value="1"/>
</dbReference>
<proteinExistence type="predicted"/>
<sequence>MSLSKHLLTIELLKKSCEYKYVRTMLIIVFFFIFGYVLSQKYYLGFNFSTSFPEKIFILEKKEVTDKLKNGDIIYALPPKNDYVPDGKMVIKKIVCSPGQILNVVGKDFYCDHNYLFKAKTKDSRGNSIEHFKFNGVIPKDHFFIASFVPNSFDSRYFGLVSRERIKGISIWKN</sequence>
<keyword evidence="1" id="KW-0472">Membrane</keyword>
<keyword evidence="3" id="KW-0378">Hydrolase</keyword>
<dbReference type="InterPro" id="IPR019533">
    <property type="entry name" value="Peptidase_S26"/>
</dbReference>
<keyword evidence="3" id="KW-0645">Protease</keyword>
<evidence type="ECO:0000256" key="1">
    <source>
        <dbReference type="SAM" id="Phobius"/>
    </source>
</evidence>
<evidence type="ECO:0000259" key="2">
    <source>
        <dbReference type="Pfam" id="PF10502"/>
    </source>
</evidence>
<evidence type="ECO:0000313" key="3">
    <source>
        <dbReference type="EMBL" id="CUU90031.1"/>
    </source>
</evidence>
<dbReference type="Pfam" id="PF10502">
    <property type="entry name" value="Peptidase_S26"/>
    <property type="match status" value="1"/>
</dbReference>
<dbReference type="SUPFAM" id="SSF51306">
    <property type="entry name" value="LexA/Signal peptidase"/>
    <property type="match status" value="1"/>
</dbReference>
<keyword evidence="1" id="KW-1133">Transmembrane helix</keyword>
<dbReference type="Proteomes" id="UP000052237">
    <property type="component" value="Unassembled WGS sequence"/>
</dbReference>
<reference evidence="3 4" key="1">
    <citation type="submission" date="2015-11" db="EMBL/GenBank/DDBJ databases">
        <authorList>
            <consortium name="Pathogen Informatics"/>
        </authorList>
    </citation>
    <scope>NUCLEOTIDE SEQUENCE [LARGE SCALE GENOMIC DNA]</scope>
    <source>
        <strain evidence="3 4">006A-0059</strain>
    </source>
</reference>
<protein>
    <submittedName>
        <fullName evidence="3">Type IV secretory protease</fullName>
    </submittedName>
</protein>
<keyword evidence="4" id="KW-1185">Reference proteome</keyword>
<keyword evidence="1" id="KW-0812">Transmembrane</keyword>
<feature type="transmembrane region" description="Helical" evidence="1">
    <location>
        <begin position="21"/>
        <end position="39"/>
    </location>
</feature>
<accession>A0A0S4SV29</accession>
<dbReference type="EMBL" id="FAVB01000007">
    <property type="protein sequence ID" value="CUU90031.1"/>
    <property type="molecule type" value="Genomic_DNA"/>
</dbReference>
<comment type="caution">
    <text evidence="3">The sequence shown here is derived from an EMBL/GenBank/DDBJ whole genome shotgun (WGS) entry which is preliminary data.</text>
</comment>
<dbReference type="InterPro" id="IPR036286">
    <property type="entry name" value="LexA/Signal_pep-like_sf"/>
</dbReference>
<gene>
    <name evidence="3" type="ORF">ERS686654_02061</name>
</gene>
<evidence type="ECO:0000313" key="4">
    <source>
        <dbReference type="Proteomes" id="UP000052237"/>
    </source>
</evidence>
<dbReference type="AlphaFoldDB" id="A0A0S4SV29"/>
<feature type="domain" description="Peptidase S26" evidence="2">
    <location>
        <begin position="24"/>
        <end position="169"/>
    </location>
</feature>